<keyword evidence="6" id="KW-1185">Reference proteome</keyword>
<dbReference type="Gene3D" id="1.10.260.40">
    <property type="entry name" value="lambda repressor-like DNA-binding domains"/>
    <property type="match status" value="1"/>
</dbReference>
<dbReference type="PRINTS" id="PR00036">
    <property type="entry name" value="HTHLACI"/>
</dbReference>
<dbReference type="InterPro" id="IPR000843">
    <property type="entry name" value="HTH_LacI"/>
</dbReference>
<dbReference type="Pfam" id="PF13377">
    <property type="entry name" value="Peripla_BP_3"/>
    <property type="match status" value="1"/>
</dbReference>
<reference evidence="6" key="1">
    <citation type="submission" date="2016-10" db="EMBL/GenBank/DDBJ databases">
        <authorList>
            <person name="Varghese N."/>
            <person name="Submissions S."/>
        </authorList>
    </citation>
    <scope>NUCLEOTIDE SEQUENCE [LARGE SCALE GENOMIC DNA]</scope>
    <source>
        <strain evidence="6">DSM 21743</strain>
    </source>
</reference>
<gene>
    <name evidence="5" type="ORF">SAMN04488544_1817</name>
</gene>
<dbReference type="PANTHER" id="PTHR30146">
    <property type="entry name" value="LACI-RELATED TRANSCRIPTIONAL REPRESSOR"/>
    <property type="match status" value="1"/>
</dbReference>
<dbReference type="Gene3D" id="3.40.50.2300">
    <property type="match status" value="2"/>
</dbReference>
<feature type="domain" description="HTH lacI-type" evidence="4">
    <location>
        <begin position="14"/>
        <end position="68"/>
    </location>
</feature>
<sequence>MTDALTGRHNRGRATIRDVAALAGVGIKTVSRVINHEANVSAATREKVEQAVVALNFTPNQGAGALRRGDRKTLTLGLLLDAVDNPFSAAIHRAVEAVAWERGTAVFGASFGDDPGRERALVEAFTRRRVDGLVLTTIADDHTYLQTELEQGVPVVFVDRPPRGIDADTVLTDNRHASGTAVAHLVQHGHRRIAFLSDDLEVSTARERHLGYLDALRDADAEEGPVRPGLRSVEAAYEAVRELMAAPERPTALFTSQNLVSIGGIRALHDLGLQHEVAVVGFDDVFLADMLEPALTVVAQDPSEMGRAAAGRVFARLDGDDSPAATTVVPARLVVRGSGEIRPPA</sequence>
<organism evidence="5 6">
    <name type="scientific">Microlunatus sagamiharensis</name>
    <dbReference type="NCBI Taxonomy" id="546874"/>
    <lineage>
        <taxon>Bacteria</taxon>
        <taxon>Bacillati</taxon>
        <taxon>Actinomycetota</taxon>
        <taxon>Actinomycetes</taxon>
        <taxon>Propionibacteriales</taxon>
        <taxon>Propionibacteriaceae</taxon>
        <taxon>Microlunatus</taxon>
    </lineage>
</organism>
<name>A0A1H2MD54_9ACTN</name>
<dbReference type="CDD" id="cd01392">
    <property type="entry name" value="HTH_LacI"/>
    <property type="match status" value="1"/>
</dbReference>
<dbReference type="SUPFAM" id="SSF53822">
    <property type="entry name" value="Periplasmic binding protein-like I"/>
    <property type="match status" value="1"/>
</dbReference>
<dbReference type="PROSITE" id="PS00356">
    <property type="entry name" value="HTH_LACI_1"/>
    <property type="match status" value="1"/>
</dbReference>
<accession>A0A1H2MD54</accession>
<dbReference type="GO" id="GO:0003700">
    <property type="term" value="F:DNA-binding transcription factor activity"/>
    <property type="evidence" value="ECO:0007669"/>
    <property type="project" value="TreeGrafter"/>
</dbReference>
<proteinExistence type="predicted"/>
<dbReference type="InterPro" id="IPR046335">
    <property type="entry name" value="LacI/GalR-like_sensor"/>
</dbReference>
<dbReference type="SUPFAM" id="SSF47413">
    <property type="entry name" value="lambda repressor-like DNA-binding domains"/>
    <property type="match status" value="1"/>
</dbReference>
<dbReference type="RefSeq" id="WP_197680686.1">
    <property type="nucleotide sequence ID" value="NZ_LT629799.1"/>
</dbReference>
<evidence type="ECO:0000259" key="4">
    <source>
        <dbReference type="PROSITE" id="PS50932"/>
    </source>
</evidence>
<evidence type="ECO:0000256" key="2">
    <source>
        <dbReference type="ARBA" id="ARBA00023125"/>
    </source>
</evidence>
<dbReference type="Pfam" id="PF00356">
    <property type="entry name" value="LacI"/>
    <property type="match status" value="1"/>
</dbReference>
<protein>
    <submittedName>
        <fullName evidence="5">Transcriptional regulator, LacI family</fullName>
    </submittedName>
</protein>
<dbReference type="GO" id="GO:0000976">
    <property type="term" value="F:transcription cis-regulatory region binding"/>
    <property type="evidence" value="ECO:0007669"/>
    <property type="project" value="TreeGrafter"/>
</dbReference>
<keyword evidence="3" id="KW-0804">Transcription</keyword>
<dbReference type="AlphaFoldDB" id="A0A1H2MD54"/>
<dbReference type="SMART" id="SM00354">
    <property type="entry name" value="HTH_LACI"/>
    <property type="match status" value="1"/>
</dbReference>
<evidence type="ECO:0000256" key="3">
    <source>
        <dbReference type="ARBA" id="ARBA00023163"/>
    </source>
</evidence>
<evidence type="ECO:0000313" key="5">
    <source>
        <dbReference type="EMBL" id="SDU90955.1"/>
    </source>
</evidence>
<dbReference type="CDD" id="cd06267">
    <property type="entry name" value="PBP1_LacI_sugar_binding-like"/>
    <property type="match status" value="1"/>
</dbReference>
<dbReference type="InterPro" id="IPR010982">
    <property type="entry name" value="Lambda_DNA-bd_dom_sf"/>
</dbReference>
<keyword evidence="2" id="KW-0238">DNA-binding</keyword>
<dbReference type="PROSITE" id="PS50932">
    <property type="entry name" value="HTH_LACI_2"/>
    <property type="match status" value="1"/>
</dbReference>
<dbReference type="Proteomes" id="UP000198825">
    <property type="component" value="Chromosome I"/>
</dbReference>
<keyword evidence="1" id="KW-0805">Transcription regulation</keyword>
<dbReference type="EMBL" id="LT629799">
    <property type="protein sequence ID" value="SDU90955.1"/>
    <property type="molecule type" value="Genomic_DNA"/>
</dbReference>
<dbReference type="STRING" id="546874.SAMN04488544_1817"/>
<dbReference type="InterPro" id="IPR028082">
    <property type="entry name" value="Peripla_BP_I"/>
</dbReference>
<dbReference type="PANTHER" id="PTHR30146:SF109">
    <property type="entry name" value="HTH-TYPE TRANSCRIPTIONAL REGULATOR GALS"/>
    <property type="match status" value="1"/>
</dbReference>
<evidence type="ECO:0000313" key="6">
    <source>
        <dbReference type="Proteomes" id="UP000198825"/>
    </source>
</evidence>
<evidence type="ECO:0000256" key="1">
    <source>
        <dbReference type="ARBA" id="ARBA00023015"/>
    </source>
</evidence>